<dbReference type="Pfam" id="PF03985">
    <property type="entry name" value="Paf1"/>
    <property type="match status" value="1"/>
</dbReference>
<keyword evidence="3" id="KW-0539">Nucleus</keyword>
<evidence type="ECO:0000313" key="4">
    <source>
        <dbReference type="EMBL" id="NDV33250.1"/>
    </source>
</evidence>
<dbReference type="GO" id="GO:0000993">
    <property type="term" value="F:RNA polymerase II complex binding"/>
    <property type="evidence" value="ECO:0007669"/>
    <property type="project" value="TreeGrafter"/>
</dbReference>
<evidence type="ECO:0000256" key="1">
    <source>
        <dbReference type="ARBA" id="ARBA00004123"/>
    </source>
</evidence>
<evidence type="ECO:0008006" key="5">
    <source>
        <dbReference type="Google" id="ProtNLM"/>
    </source>
</evidence>
<reference evidence="4" key="1">
    <citation type="journal article" date="2020" name="J. Eukaryot. Microbiol.">
        <title>De novo Sequencing, Assembly and Annotation of the Transcriptome for the Free-Living Testate Amoeba Arcella intermedia.</title>
        <authorList>
            <person name="Ribeiro G.M."/>
            <person name="Porfirio-Sousa A.L."/>
            <person name="Maurer-Alcala X.X."/>
            <person name="Katz L.A."/>
            <person name="Lahr D.J.G."/>
        </authorList>
    </citation>
    <scope>NUCLEOTIDE SEQUENCE</scope>
</reference>
<dbReference type="PANTHER" id="PTHR23188">
    <property type="entry name" value="RNA POLYMERASE II-ASSOCIATED FACTOR 1 HOMOLOG"/>
    <property type="match status" value="1"/>
</dbReference>
<dbReference type="AlphaFoldDB" id="A0A6B2L8M5"/>
<dbReference type="GO" id="GO:0003682">
    <property type="term" value="F:chromatin binding"/>
    <property type="evidence" value="ECO:0007669"/>
    <property type="project" value="TreeGrafter"/>
</dbReference>
<organism evidence="4">
    <name type="scientific">Arcella intermedia</name>
    <dbReference type="NCBI Taxonomy" id="1963864"/>
    <lineage>
        <taxon>Eukaryota</taxon>
        <taxon>Amoebozoa</taxon>
        <taxon>Tubulinea</taxon>
        <taxon>Elardia</taxon>
        <taxon>Arcellinida</taxon>
        <taxon>Sphaerothecina</taxon>
        <taxon>Arcellidae</taxon>
        <taxon>Arcella</taxon>
    </lineage>
</organism>
<dbReference type="InterPro" id="IPR007133">
    <property type="entry name" value="RNA_pol_II-assoc_Paf1"/>
</dbReference>
<sequence>MPDLPYEPKFLNCSKDLLKFVKYQSQNLEREVKVDLLCGQDVGIALDLIDLTPFIAPDHPPPLDPIDQQLVEGATKPLTKKDTHFAFLLHPQYVAAPEPETRAPVASSFIREHKEDLSQIEVSKEKQIELILQSFEATEEPPKHPTNPKLRPVEILPLLPDEETWGNEYSEMIFDSNPVEELDNNDIRKKRKNAVIKAVSTPNQDTAYLRYFTPKRRRLNDEDEEEEIEEELEGEVDYELNREYTYRLHKGEGENFVFFWKDNEVTYNEIKNKVVMQKATKDSEAPVPFRVVLKHLPALTPAAQQQLEAAKEILLDHEGKLSSSVGLRK</sequence>
<evidence type="ECO:0000256" key="2">
    <source>
        <dbReference type="ARBA" id="ARBA00007560"/>
    </source>
</evidence>
<dbReference type="GO" id="GO:0006368">
    <property type="term" value="P:transcription elongation by RNA polymerase II"/>
    <property type="evidence" value="ECO:0007669"/>
    <property type="project" value="InterPro"/>
</dbReference>
<dbReference type="EMBL" id="GIBP01004281">
    <property type="protein sequence ID" value="NDV33250.1"/>
    <property type="molecule type" value="Transcribed_RNA"/>
</dbReference>
<dbReference type="PANTHER" id="PTHR23188:SF12">
    <property type="entry name" value="RNA POLYMERASE II-ASSOCIATED FACTOR 1 HOMOLOG"/>
    <property type="match status" value="1"/>
</dbReference>
<dbReference type="GO" id="GO:0016593">
    <property type="term" value="C:Cdc73/Paf1 complex"/>
    <property type="evidence" value="ECO:0007669"/>
    <property type="project" value="InterPro"/>
</dbReference>
<comment type="similarity">
    <text evidence="2">Belongs to the PAF1 family.</text>
</comment>
<protein>
    <recommendedName>
        <fullName evidence="5">RNA polymerase II-associated factor 1 homolog</fullName>
    </recommendedName>
</protein>
<name>A0A6B2L8M5_9EUKA</name>
<evidence type="ECO:0000256" key="3">
    <source>
        <dbReference type="ARBA" id="ARBA00023242"/>
    </source>
</evidence>
<accession>A0A6B2L8M5</accession>
<proteinExistence type="inferred from homology"/>
<comment type="subcellular location">
    <subcellularLocation>
        <location evidence="1">Nucleus</location>
    </subcellularLocation>
</comment>